<protein>
    <recommendedName>
        <fullName evidence="5">Zonadhesin</fullName>
    </recommendedName>
</protein>
<evidence type="ECO:0000313" key="4">
    <source>
        <dbReference type="Proteomes" id="UP000777438"/>
    </source>
</evidence>
<feature type="region of interest" description="Disordered" evidence="1">
    <location>
        <begin position="1063"/>
        <end position="1101"/>
    </location>
</feature>
<feature type="transmembrane region" description="Helical" evidence="2">
    <location>
        <begin position="609"/>
        <end position="628"/>
    </location>
</feature>
<feature type="region of interest" description="Disordered" evidence="1">
    <location>
        <begin position="990"/>
        <end position="1038"/>
    </location>
</feature>
<dbReference type="OrthoDB" id="5428901at2759"/>
<feature type="transmembrane region" description="Helical" evidence="2">
    <location>
        <begin position="875"/>
        <end position="898"/>
    </location>
</feature>
<keyword evidence="4" id="KW-1185">Reference proteome</keyword>
<reference evidence="3 4" key="1">
    <citation type="journal article" date="2021" name="Nat. Commun.">
        <title>Genetic determinants of endophytism in the Arabidopsis root mycobiome.</title>
        <authorList>
            <person name="Mesny F."/>
            <person name="Miyauchi S."/>
            <person name="Thiergart T."/>
            <person name="Pickel B."/>
            <person name="Atanasova L."/>
            <person name="Karlsson M."/>
            <person name="Huettel B."/>
            <person name="Barry K.W."/>
            <person name="Haridas S."/>
            <person name="Chen C."/>
            <person name="Bauer D."/>
            <person name="Andreopoulos W."/>
            <person name="Pangilinan J."/>
            <person name="LaButti K."/>
            <person name="Riley R."/>
            <person name="Lipzen A."/>
            <person name="Clum A."/>
            <person name="Drula E."/>
            <person name="Henrissat B."/>
            <person name="Kohler A."/>
            <person name="Grigoriev I.V."/>
            <person name="Martin F.M."/>
            <person name="Hacquard S."/>
        </authorList>
    </citation>
    <scope>NUCLEOTIDE SEQUENCE [LARGE SCALE GENOMIC DNA]</scope>
    <source>
        <strain evidence="3 4">MPI-CAGE-CH-0241</strain>
    </source>
</reference>
<evidence type="ECO:0008006" key="5">
    <source>
        <dbReference type="Google" id="ProtNLM"/>
    </source>
</evidence>
<feature type="compositionally biased region" description="Polar residues" evidence="1">
    <location>
        <begin position="1075"/>
        <end position="1089"/>
    </location>
</feature>
<name>A0A9P8WBT6_9HYPO</name>
<feature type="transmembrane region" description="Helical" evidence="2">
    <location>
        <begin position="840"/>
        <end position="863"/>
    </location>
</feature>
<feature type="transmembrane region" description="Helical" evidence="2">
    <location>
        <begin position="50"/>
        <end position="72"/>
    </location>
</feature>
<dbReference type="PANTHER" id="PTHR37544">
    <property type="entry name" value="SPRAY-RELATED"/>
    <property type="match status" value="1"/>
</dbReference>
<feature type="compositionally biased region" description="Polar residues" evidence="1">
    <location>
        <begin position="453"/>
        <end position="463"/>
    </location>
</feature>
<dbReference type="Pfam" id="PF11915">
    <property type="entry name" value="DUF3433"/>
    <property type="match status" value="2"/>
</dbReference>
<organism evidence="3 4">
    <name type="scientific">Thelonectria olida</name>
    <dbReference type="NCBI Taxonomy" id="1576542"/>
    <lineage>
        <taxon>Eukaryota</taxon>
        <taxon>Fungi</taxon>
        <taxon>Dikarya</taxon>
        <taxon>Ascomycota</taxon>
        <taxon>Pezizomycotina</taxon>
        <taxon>Sordariomycetes</taxon>
        <taxon>Hypocreomycetidae</taxon>
        <taxon>Hypocreales</taxon>
        <taxon>Nectriaceae</taxon>
        <taxon>Thelonectria</taxon>
    </lineage>
</organism>
<keyword evidence="2" id="KW-0472">Membrane</keyword>
<dbReference type="Proteomes" id="UP000777438">
    <property type="component" value="Unassembled WGS sequence"/>
</dbReference>
<feature type="region of interest" description="Disordered" evidence="1">
    <location>
        <begin position="435"/>
        <end position="471"/>
    </location>
</feature>
<gene>
    <name evidence="3" type="ORF">B0T10DRAFT_510127</name>
</gene>
<feature type="region of interest" description="Disordered" evidence="1">
    <location>
        <begin position="94"/>
        <end position="126"/>
    </location>
</feature>
<feature type="compositionally biased region" description="Polar residues" evidence="1">
    <location>
        <begin position="1000"/>
        <end position="1019"/>
    </location>
</feature>
<feature type="transmembrane region" description="Helical" evidence="2">
    <location>
        <begin position="776"/>
        <end position="802"/>
    </location>
</feature>
<feature type="transmembrane region" description="Helical" evidence="2">
    <location>
        <begin position="730"/>
        <end position="756"/>
    </location>
</feature>
<sequence length="1101" mass="121128">MYSQQPGLDAAAYEYDAQYQPQSSDERVWDDGIAKQPVPRKAPNYKPTPLRWMFIACLILSIMALMALVVWAKLAMPDSDNSYTDLRDLHHRALEGRSEPPQDDSSTAEEEEETTDGRMDAYRGTTTYTTKQETTVTMKGTTGKFTTAVPTTLFTTQVVSASQIVHSGGVSTSWVPVTYTTQIVSQIVNTQEPETTEIVHTSYFHGWLTFPYTGSVMSSSAWSSAYEYTETVTLTQSEPETVATTYASYVVSSSASEVTASASTETVGEKTTITSAVATSTVQSVGTTTQAPTTFITLGKVTITSVYTDPDYKRPPDNKPTQKPTEKVIPVVSVQSDTVINQVKSLGPVTRVKEYGGSVETIVATQAPGQTIVSKVGGYTTAVEVVTTGADGVPTTKQVVSTSTVSGKLTTFTSTFKPTTYVTTHSKFKTTITSSRSGSTTIHSTRKGKTRTFESTATVTPTETAADAQPTDESVKKVEHVYNINDGTYFVGKFLPPFLSVMLSIPARIIDLNAQLYQPFYALSRPNGGLGPSTMTLHFGGWTGFLKPFAILSEGQPVTFFTMLIVWCSALMTPVATEAIGVKIHGYCTPVNPHGCAAALGVSPTSTRALLALLALTIVLLCLLLLFLRNWDTGLYANPWSVAGIASLATNREIRSQKNTERKMEKEMRDKRYGFGYFENQHGHTEYGIVLYDDAGQNLQAGENSLGTLSEVSSLDTQDVRRRKRRGNPFIALGMAWRLCFILFLVGLMVLILYYGTTFRSQNKFQNFMASQTFGIRFMFAAIGVIISFGWGALFISVAMIVPYQVMSYHPQSASNSILLTRPTNPFFGVWSAFKHGQPFPAVIALMAIFSEFMPILLANIPYTITQTEITHKICLWLSTAILGLMVLTIAVSFYIVWPHMPVDPRSIAGAMYYVSESGMLNQFDGMASLDGEQREKRVQQIGGRYWYGEVMTQSGETRPAVERDDGTLHLNEAVARQPALQINANPHNIDTAYHGYQPEPTTVVSPQQTQSNTLSTNYSSQHDTTSSSESGHYVNTGYYDYQPEVNAAAGLQQPETLYDPYHGHQQQQQQQQQDPTSSMSLRGNQNDDFNVDTAYHRHQH</sequence>
<comment type="caution">
    <text evidence="3">The sequence shown here is derived from an EMBL/GenBank/DDBJ whole genome shotgun (WGS) entry which is preliminary data.</text>
</comment>
<evidence type="ECO:0000313" key="3">
    <source>
        <dbReference type="EMBL" id="KAH6893435.1"/>
    </source>
</evidence>
<dbReference type="AlphaFoldDB" id="A0A9P8WBT6"/>
<keyword evidence="2" id="KW-0812">Transmembrane</keyword>
<accession>A0A9P8WBT6</accession>
<dbReference type="EMBL" id="JAGPYM010000006">
    <property type="protein sequence ID" value="KAH6893435.1"/>
    <property type="molecule type" value="Genomic_DNA"/>
</dbReference>
<evidence type="ECO:0000256" key="1">
    <source>
        <dbReference type="SAM" id="MobiDB-lite"/>
    </source>
</evidence>
<evidence type="ECO:0000256" key="2">
    <source>
        <dbReference type="SAM" id="Phobius"/>
    </source>
</evidence>
<proteinExistence type="predicted"/>
<feature type="compositionally biased region" description="Low complexity" evidence="1">
    <location>
        <begin position="1020"/>
        <end position="1031"/>
    </location>
</feature>
<keyword evidence="2" id="KW-1133">Transmembrane helix</keyword>
<dbReference type="PANTHER" id="PTHR37544:SF3">
    <property type="entry name" value="SPRAY"/>
    <property type="match status" value="1"/>
</dbReference>
<dbReference type="InterPro" id="IPR021840">
    <property type="entry name" value="DUF3433"/>
</dbReference>